<gene>
    <name evidence="2" type="primary">smtA</name>
    <name evidence="2" type="ORF">PSU4_44540</name>
</gene>
<dbReference type="CDD" id="cd02440">
    <property type="entry name" value="AdoMet_MTases"/>
    <property type="match status" value="1"/>
</dbReference>
<dbReference type="Pfam" id="PF13649">
    <property type="entry name" value="Methyltransf_25"/>
    <property type="match status" value="1"/>
</dbReference>
<dbReference type="InterPro" id="IPR029063">
    <property type="entry name" value="SAM-dependent_MTases_sf"/>
</dbReference>
<dbReference type="AlphaFoldDB" id="A0A511DL08"/>
<keyword evidence="2" id="KW-0489">Methyltransferase</keyword>
<dbReference type="SUPFAM" id="SSF53335">
    <property type="entry name" value="S-adenosyl-L-methionine-dependent methyltransferases"/>
    <property type="match status" value="1"/>
</dbReference>
<sequence>MGGGSGAWAVPLAAAGCTVTVVDSSPNALAALQRRAREAGVGEHVTAVQGDVDALTECIEPGSADLVLGHGLLEVVDDAHGAVAALRAAAAPGAAVSVLVAGRTAAVLTRVLAGRLAEARAVLTDTDGRSGPDDKLRRRLDGPGLRALLDGAGLVVEVVQGDGVLDGWLPGSVRDGGAVEVAELEALAAGVPALREVATRLHALARRP</sequence>
<evidence type="ECO:0000259" key="1">
    <source>
        <dbReference type="Pfam" id="PF13649"/>
    </source>
</evidence>
<feature type="domain" description="Methyltransferase" evidence="1">
    <location>
        <begin position="1"/>
        <end position="93"/>
    </location>
</feature>
<evidence type="ECO:0000313" key="3">
    <source>
        <dbReference type="Proteomes" id="UP000321685"/>
    </source>
</evidence>
<name>A0A511DL08_9PSEU</name>
<accession>A0A511DL08</accession>
<dbReference type="EMBL" id="BJVJ01000055">
    <property type="protein sequence ID" value="GEL25500.1"/>
    <property type="molecule type" value="Genomic_DNA"/>
</dbReference>
<reference evidence="2 3" key="1">
    <citation type="submission" date="2019-07" db="EMBL/GenBank/DDBJ databases">
        <title>Whole genome shotgun sequence of Pseudonocardia sulfidoxydans NBRC 16205.</title>
        <authorList>
            <person name="Hosoyama A."/>
            <person name="Uohara A."/>
            <person name="Ohji S."/>
            <person name="Ichikawa N."/>
        </authorList>
    </citation>
    <scope>NUCLEOTIDE SEQUENCE [LARGE SCALE GENOMIC DNA]</scope>
    <source>
        <strain evidence="2 3">NBRC 16205</strain>
    </source>
</reference>
<keyword evidence="3" id="KW-1185">Reference proteome</keyword>
<dbReference type="Gene3D" id="3.40.50.150">
    <property type="entry name" value="Vaccinia Virus protein VP39"/>
    <property type="match status" value="1"/>
</dbReference>
<dbReference type="InterPro" id="IPR041698">
    <property type="entry name" value="Methyltransf_25"/>
</dbReference>
<protein>
    <submittedName>
        <fullName evidence="2">Methyltransferase</fullName>
    </submittedName>
</protein>
<keyword evidence="2" id="KW-0808">Transferase</keyword>
<dbReference type="GO" id="GO:0032259">
    <property type="term" value="P:methylation"/>
    <property type="evidence" value="ECO:0007669"/>
    <property type="project" value="UniProtKB-KW"/>
</dbReference>
<dbReference type="Proteomes" id="UP000321685">
    <property type="component" value="Unassembled WGS sequence"/>
</dbReference>
<organism evidence="2 3">
    <name type="scientific">Pseudonocardia sulfidoxydans NBRC 16205</name>
    <dbReference type="NCBI Taxonomy" id="1223511"/>
    <lineage>
        <taxon>Bacteria</taxon>
        <taxon>Bacillati</taxon>
        <taxon>Actinomycetota</taxon>
        <taxon>Actinomycetes</taxon>
        <taxon>Pseudonocardiales</taxon>
        <taxon>Pseudonocardiaceae</taxon>
        <taxon>Pseudonocardia</taxon>
    </lineage>
</organism>
<proteinExistence type="predicted"/>
<comment type="caution">
    <text evidence="2">The sequence shown here is derived from an EMBL/GenBank/DDBJ whole genome shotgun (WGS) entry which is preliminary data.</text>
</comment>
<dbReference type="GO" id="GO:0008168">
    <property type="term" value="F:methyltransferase activity"/>
    <property type="evidence" value="ECO:0007669"/>
    <property type="project" value="UniProtKB-KW"/>
</dbReference>
<evidence type="ECO:0000313" key="2">
    <source>
        <dbReference type="EMBL" id="GEL25500.1"/>
    </source>
</evidence>